<sequence>MRKLLPKITYSIPLFLAFCTASQAQVVLNRQVVASSGGSGTIQNIQIQYTIGEPVITPITDGKLLLTQGFQQPEISPRLPPGVNPVKSYVLFPNPAVSVTKIQFDLLANASVGIELINTAGQTIYRQQSELALGRNTIVIPVNHLAAGIYTLMFNVNGYITFEKLIVQ</sequence>
<organism evidence="3 4">
    <name type="scientific">Chitinophaga silvatica</name>
    <dbReference type="NCBI Taxonomy" id="2282649"/>
    <lineage>
        <taxon>Bacteria</taxon>
        <taxon>Pseudomonadati</taxon>
        <taxon>Bacteroidota</taxon>
        <taxon>Chitinophagia</taxon>
        <taxon>Chitinophagales</taxon>
        <taxon>Chitinophagaceae</taxon>
        <taxon>Chitinophaga</taxon>
    </lineage>
</organism>
<evidence type="ECO:0000256" key="1">
    <source>
        <dbReference type="SAM" id="SignalP"/>
    </source>
</evidence>
<proteinExistence type="predicted"/>
<dbReference type="AlphaFoldDB" id="A0A3E1Y735"/>
<feature type="signal peptide" evidence="1">
    <location>
        <begin position="1"/>
        <end position="24"/>
    </location>
</feature>
<keyword evidence="4" id="KW-1185">Reference proteome</keyword>
<name>A0A3E1Y735_9BACT</name>
<feature type="chain" id="PRO_5017656961" evidence="1">
    <location>
        <begin position="25"/>
        <end position="168"/>
    </location>
</feature>
<keyword evidence="1" id="KW-0732">Signal</keyword>
<gene>
    <name evidence="3" type="ORF">DVR12_16285</name>
</gene>
<evidence type="ECO:0000259" key="2">
    <source>
        <dbReference type="Pfam" id="PF18962"/>
    </source>
</evidence>
<protein>
    <submittedName>
        <fullName evidence="3">T9SS C-terminal target domain-containing protein</fullName>
    </submittedName>
</protein>
<dbReference type="Proteomes" id="UP000260644">
    <property type="component" value="Unassembled WGS sequence"/>
</dbReference>
<dbReference type="RefSeq" id="WP_116976867.1">
    <property type="nucleotide sequence ID" value="NZ_QPMM01000009.1"/>
</dbReference>
<dbReference type="OrthoDB" id="671724at2"/>
<dbReference type="InterPro" id="IPR026444">
    <property type="entry name" value="Secre_tail"/>
</dbReference>
<comment type="caution">
    <text evidence="3">The sequence shown here is derived from an EMBL/GenBank/DDBJ whole genome shotgun (WGS) entry which is preliminary data.</text>
</comment>
<evidence type="ECO:0000313" key="4">
    <source>
        <dbReference type="Proteomes" id="UP000260644"/>
    </source>
</evidence>
<feature type="domain" description="Secretion system C-terminal sorting" evidence="2">
    <location>
        <begin position="91"/>
        <end position="167"/>
    </location>
</feature>
<dbReference type="EMBL" id="QPMM01000009">
    <property type="protein sequence ID" value="RFS20911.1"/>
    <property type="molecule type" value="Genomic_DNA"/>
</dbReference>
<dbReference type="NCBIfam" id="TIGR04183">
    <property type="entry name" value="Por_Secre_tail"/>
    <property type="match status" value="1"/>
</dbReference>
<reference evidence="3 4" key="1">
    <citation type="submission" date="2018-07" db="EMBL/GenBank/DDBJ databases">
        <title>Chitinophaga K2CV101002-2 sp. nov., isolated from a monsoon evergreen broad-leaved forest soil.</title>
        <authorList>
            <person name="Lv Y."/>
        </authorList>
    </citation>
    <scope>NUCLEOTIDE SEQUENCE [LARGE SCALE GENOMIC DNA]</scope>
    <source>
        <strain evidence="3 4">GDMCC 1.1288</strain>
    </source>
</reference>
<dbReference type="Pfam" id="PF18962">
    <property type="entry name" value="Por_Secre_tail"/>
    <property type="match status" value="1"/>
</dbReference>
<evidence type="ECO:0000313" key="3">
    <source>
        <dbReference type="EMBL" id="RFS20911.1"/>
    </source>
</evidence>
<accession>A0A3E1Y735</accession>